<evidence type="ECO:0000256" key="3">
    <source>
        <dbReference type="ARBA" id="ARBA00022692"/>
    </source>
</evidence>
<feature type="region of interest" description="Disordered" evidence="6">
    <location>
        <begin position="638"/>
        <end position="687"/>
    </location>
</feature>
<feature type="compositionally biased region" description="Basic and acidic residues" evidence="6">
    <location>
        <begin position="84"/>
        <end position="99"/>
    </location>
</feature>
<dbReference type="CDD" id="cd17323">
    <property type="entry name" value="MFS_Tpo1_MDR_like"/>
    <property type="match status" value="1"/>
</dbReference>
<sequence>MEEEDYEVLRGEARAEPNRFSQWDPHSQFRQQYDNRHSHDVVPQLPLPGTTSQQETNAGHKETEVPLSQLSSSSSSSGCSSGDENDRLEEVRTQRDSAPVHRRTISTATGASGALYLHPTERHPEAICRIETHRSQHAATVGAVLSLRQTTKGEKPLPLFGANKPYPPPLPAREEYVVEFEGVDDPLYSQNWSMKKKLGIGAILAFDALAATMGSSIFSAAIEPVSREFRVINEVGTLGTSLFVFGYAFGPLVWAPMSELYGRKPPIVVAAFGFTIFSIAVAVGKDLQTVLICRFFAGIFGSCPLTVVAAVFADIFNNTLRGLAIAVFSVTVFMGPLLAPFIGGFITDSFLGWRWTEYISSIMGWAAFVLLLFFMEETYPPVILVAKASELRRRTKNWGIHAKQEEIEVDLRELLVKNISRPMRILFMEPIVLMITIYMSFIYGLLYLFLTAYALVFEGKYGWNRGQSGLAYFGMVVGELIAFVYIFYDNPRYAKKLQANNNIPVPEWRLPITMVGGVVFSGGLFWFGWTGYTGHILWVAPVLSGLFTGFGIFSIFLSCMNYIVDTYLMFAASALAANTFMRSIFGGVFPLFATYMFDGMGIQWASTLLGCVAALAVPMPFYFYYYGRTIRAKSTFAPSPDIEQDKRRDEEARMGGDGEAGDVGSERMAAGSTSEGEGNKEKEKKEE</sequence>
<keyword evidence="2" id="KW-0813">Transport</keyword>
<dbReference type="Gene3D" id="1.20.1250.20">
    <property type="entry name" value="MFS general substrate transporter like domains"/>
    <property type="match status" value="1"/>
</dbReference>
<organism evidence="9 10">
    <name type="scientific">Amniculicola lignicola CBS 123094</name>
    <dbReference type="NCBI Taxonomy" id="1392246"/>
    <lineage>
        <taxon>Eukaryota</taxon>
        <taxon>Fungi</taxon>
        <taxon>Dikarya</taxon>
        <taxon>Ascomycota</taxon>
        <taxon>Pezizomycotina</taxon>
        <taxon>Dothideomycetes</taxon>
        <taxon>Pleosporomycetidae</taxon>
        <taxon>Pleosporales</taxon>
        <taxon>Amniculicolaceae</taxon>
        <taxon>Amniculicola</taxon>
    </lineage>
</organism>
<feature type="transmembrane region" description="Helical" evidence="7">
    <location>
        <begin position="508"/>
        <end position="529"/>
    </location>
</feature>
<feature type="transmembrane region" description="Helical" evidence="7">
    <location>
        <begin position="431"/>
        <end position="457"/>
    </location>
</feature>
<feature type="compositionally biased region" description="Polar residues" evidence="6">
    <location>
        <begin position="19"/>
        <end position="32"/>
    </location>
</feature>
<feature type="compositionally biased region" description="Basic and acidic residues" evidence="6">
    <location>
        <begin position="643"/>
        <end position="656"/>
    </location>
</feature>
<comment type="subcellular location">
    <subcellularLocation>
        <location evidence="1">Membrane</location>
        <topology evidence="1">Multi-pass membrane protein</topology>
    </subcellularLocation>
</comment>
<dbReference type="GO" id="GO:0022857">
    <property type="term" value="F:transmembrane transporter activity"/>
    <property type="evidence" value="ECO:0007669"/>
    <property type="project" value="InterPro"/>
</dbReference>
<dbReference type="InterPro" id="IPR011701">
    <property type="entry name" value="MFS"/>
</dbReference>
<dbReference type="PROSITE" id="PS50850">
    <property type="entry name" value="MFS"/>
    <property type="match status" value="1"/>
</dbReference>
<evidence type="ECO:0000256" key="7">
    <source>
        <dbReference type="SAM" id="Phobius"/>
    </source>
</evidence>
<dbReference type="Proteomes" id="UP000799779">
    <property type="component" value="Unassembled WGS sequence"/>
</dbReference>
<dbReference type="AlphaFoldDB" id="A0A6A5X593"/>
<feature type="transmembrane region" description="Helical" evidence="7">
    <location>
        <begin position="469"/>
        <end position="488"/>
    </location>
</feature>
<gene>
    <name evidence="9" type="ORF">P154DRAFT_16017</name>
</gene>
<evidence type="ECO:0000256" key="4">
    <source>
        <dbReference type="ARBA" id="ARBA00022989"/>
    </source>
</evidence>
<feature type="transmembrane region" description="Helical" evidence="7">
    <location>
        <begin position="267"/>
        <end position="283"/>
    </location>
</feature>
<dbReference type="EMBL" id="ML977556">
    <property type="protein sequence ID" value="KAF2008118.1"/>
    <property type="molecule type" value="Genomic_DNA"/>
</dbReference>
<evidence type="ECO:0000256" key="2">
    <source>
        <dbReference type="ARBA" id="ARBA00022448"/>
    </source>
</evidence>
<feature type="transmembrane region" description="Helical" evidence="7">
    <location>
        <begin position="295"/>
        <end position="316"/>
    </location>
</feature>
<reference evidence="9" key="1">
    <citation type="journal article" date="2020" name="Stud. Mycol.">
        <title>101 Dothideomycetes genomes: a test case for predicting lifestyles and emergence of pathogens.</title>
        <authorList>
            <person name="Haridas S."/>
            <person name="Albert R."/>
            <person name="Binder M."/>
            <person name="Bloem J."/>
            <person name="Labutti K."/>
            <person name="Salamov A."/>
            <person name="Andreopoulos B."/>
            <person name="Baker S."/>
            <person name="Barry K."/>
            <person name="Bills G."/>
            <person name="Bluhm B."/>
            <person name="Cannon C."/>
            <person name="Castanera R."/>
            <person name="Culley D."/>
            <person name="Daum C."/>
            <person name="Ezra D."/>
            <person name="Gonzalez J."/>
            <person name="Henrissat B."/>
            <person name="Kuo A."/>
            <person name="Liang C."/>
            <person name="Lipzen A."/>
            <person name="Lutzoni F."/>
            <person name="Magnuson J."/>
            <person name="Mondo S."/>
            <person name="Nolan M."/>
            <person name="Ohm R."/>
            <person name="Pangilinan J."/>
            <person name="Park H.-J."/>
            <person name="Ramirez L."/>
            <person name="Alfaro M."/>
            <person name="Sun H."/>
            <person name="Tritt A."/>
            <person name="Yoshinaga Y."/>
            <person name="Zwiers L.-H."/>
            <person name="Turgeon B."/>
            <person name="Goodwin S."/>
            <person name="Spatafora J."/>
            <person name="Crous P."/>
            <person name="Grigoriev I."/>
        </authorList>
    </citation>
    <scope>NUCLEOTIDE SEQUENCE</scope>
    <source>
        <strain evidence="9">CBS 123094</strain>
    </source>
</reference>
<dbReference type="PANTHER" id="PTHR23502:SF31">
    <property type="entry name" value="POLYAMINE TRANSPORTER 1"/>
    <property type="match status" value="1"/>
</dbReference>
<feature type="compositionally biased region" description="Basic and acidic residues" evidence="6">
    <location>
        <begin position="677"/>
        <end position="687"/>
    </location>
</feature>
<dbReference type="InterPro" id="IPR036259">
    <property type="entry name" value="MFS_trans_sf"/>
</dbReference>
<evidence type="ECO:0000313" key="9">
    <source>
        <dbReference type="EMBL" id="KAF2008118.1"/>
    </source>
</evidence>
<dbReference type="Pfam" id="PF07690">
    <property type="entry name" value="MFS_1"/>
    <property type="match status" value="1"/>
</dbReference>
<dbReference type="GO" id="GO:0005886">
    <property type="term" value="C:plasma membrane"/>
    <property type="evidence" value="ECO:0007669"/>
    <property type="project" value="TreeGrafter"/>
</dbReference>
<feature type="transmembrane region" description="Helical" evidence="7">
    <location>
        <begin position="238"/>
        <end position="255"/>
    </location>
</feature>
<feature type="transmembrane region" description="Helical" evidence="7">
    <location>
        <begin position="198"/>
        <end position="218"/>
    </location>
</feature>
<evidence type="ECO:0000256" key="1">
    <source>
        <dbReference type="ARBA" id="ARBA00004141"/>
    </source>
</evidence>
<dbReference type="PANTHER" id="PTHR23502">
    <property type="entry name" value="MAJOR FACILITATOR SUPERFAMILY"/>
    <property type="match status" value="1"/>
</dbReference>
<evidence type="ECO:0000313" key="10">
    <source>
        <dbReference type="Proteomes" id="UP000799779"/>
    </source>
</evidence>
<name>A0A6A5X593_9PLEO</name>
<keyword evidence="3 7" id="KW-0812">Transmembrane</keyword>
<accession>A0A6A5X593</accession>
<feature type="domain" description="Major facilitator superfamily (MFS) profile" evidence="8">
    <location>
        <begin position="200"/>
        <end position="628"/>
    </location>
</feature>
<dbReference type="FunFam" id="1.20.1250.20:FF:000011">
    <property type="entry name" value="MFS multidrug transporter, putative"/>
    <property type="match status" value="1"/>
</dbReference>
<evidence type="ECO:0000256" key="6">
    <source>
        <dbReference type="SAM" id="MobiDB-lite"/>
    </source>
</evidence>
<feature type="transmembrane region" description="Helical" evidence="7">
    <location>
        <begin position="323"/>
        <end position="346"/>
    </location>
</feature>
<proteinExistence type="predicted"/>
<dbReference type="SUPFAM" id="SSF103473">
    <property type="entry name" value="MFS general substrate transporter"/>
    <property type="match status" value="1"/>
</dbReference>
<dbReference type="InterPro" id="IPR020846">
    <property type="entry name" value="MFS_dom"/>
</dbReference>
<feature type="transmembrane region" description="Helical" evidence="7">
    <location>
        <begin position="568"/>
        <end position="592"/>
    </location>
</feature>
<feature type="compositionally biased region" description="Low complexity" evidence="6">
    <location>
        <begin position="67"/>
        <end position="82"/>
    </location>
</feature>
<feature type="transmembrane region" description="Helical" evidence="7">
    <location>
        <begin position="604"/>
        <end position="625"/>
    </location>
</feature>
<keyword evidence="4 7" id="KW-1133">Transmembrane helix</keyword>
<feature type="region of interest" description="Disordered" evidence="6">
    <location>
        <begin position="1"/>
        <end position="118"/>
    </location>
</feature>
<evidence type="ECO:0000259" key="8">
    <source>
        <dbReference type="PROSITE" id="PS50850"/>
    </source>
</evidence>
<feature type="transmembrane region" description="Helical" evidence="7">
    <location>
        <begin position="535"/>
        <end position="556"/>
    </location>
</feature>
<keyword evidence="10" id="KW-1185">Reference proteome</keyword>
<dbReference type="OrthoDB" id="9986881at2759"/>
<protein>
    <submittedName>
        <fullName evidence="9">MFS general substrate transporter</fullName>
    </submittedName>
</protein>
<keyword evidence="5 7" id="KW-0472">Membrane</keyword>
<evidence type="ECO:0000256" key="5">
    <source>
        <dbReference type="ARBA" id="ARBA00023136"/>
    </source>
</evidence>
<feature type="compositionally biased region" description="Basic and acidic residues" evidence="6">
    <location>
        <begin position="7"/>
        <end position="17"/>
    </location>
</feature>